<dbReference type="AlphaFoldDB" id="A0A6I6SE04"/>
<organism evidence="2 3">
    <name type="scientific">Billgrantia tianxiuensis</name>
    <dbReference type="NCBI Taxonomy" id="2497861"/>
    <lineage>
        <taxon>Bacteria</taxon>
        <taxon>Pseudomonadati</taxon>
        <taxon>Pseudomonadota</taxon>
        <taxon>Gammaproteobacteria</taxon>
        <taxon>Oceanospirillales</taxon>
        <taxon>Halomonadaceae</taxon>
        <taxon>Billgrantia</taxon>
    </lineage>
</organism>
<dbReference type="Proteomes" id="UP000464013">
    <property type="component" value="Chromosome"/>
</dbReference>
<dbReference type="RefSeq" id="WP_159548658.1">
    <property type="nucleotide sequence ID" value="NZ_CP035042.1"/>
</dbReference>
<protein>
    <recommendedName>
        <fullName evidence="4">PRC-barrel domain-containing protein</fullName>
    </recommendedName>
</protein>
<evidence type="ECO:0008006" key="4">
    <source>
        <dbReference type="Google" id="ProtNLM"/>
    </source>
</evidence>
<evidence type="ECO:0000313" key="2">
    <source>
        <dbReference type="EMBL" id="QHC48689.1"/>
    </source>
</evidence>
<evidence type="ECO:0000256" key="1">
    <source>
        <dbReference type="SAM" id="MobiDB-lite"/>
    </source>
</evidence>
<name>A0A6I6SE04_9GAMM</name>
<sequence length="103" mass="11245">MMQDLITGTAIFDDAGKQVGKVADASDAEKVGIITETGSRFWVPKQLLAYRDQRWMLEPGYTEITPSEAGAQQEERELDETNADTFPASDPPSFTMGDEGKGS</sequence>
<gene>
    <name evidence="2" type="ORF">EKK97_02420</name>
</gene>
<dbReference type="KEGG" id="htx:EKK97_02420"/>
<evidence type="ECO:0000313" key="3">
    <source>
        <dbReference type="Proteomes" id="UP000464013"/>
    </source>
</evidence>
<dbReference type="OrthoDB" id="6166220at2"/>
<feature type="region of interest" description="Disordered" evidence="1">
    <location>
        <begin position="64"/>
        <end position="103"/>
    </location>
</feature>
<proteinExistence type="predicted"/>
<reference evidence="2 3" key="1">
    <citation type="submission" date="2019-01" db="EMBL/GenBank/DDBJ databases">
        <title>Complete genome of a denitifying bacterium Halomons sp. BC-M4-5.</title>
        <authorList>
            <person name="Wang L."/>
            <person name="Shao Z."/>
        </authorList>
    </citation>
    <scope>NUCLEOTIDE SEQUENCE [LARGE SCALE GENOMIC DNA]</scope>
    <source>
        <strain evidence="2 3">BC-M4-5</strain>
    </source>
</reference>
<accession>A0A6I6SE04</accession>
<keyword evidence="3" id="KW-1185">Reference proteome</keyword>
<dbReference type="EMBL" id="CP035042">
    <property type="protein sequence ID" value="QHC48689.1"/>
    <property type="molecule type" value="Genomic_DNA"/>
</dbReference>